<evidence type="ECO:0000313" key="2">
    <source>
        <dbReference type="Proteomes" id="UP000290657"/>
    </source>
</evidence>
<reference evidence="1 2" key="1">
    <citation type="submission" date="2017-10" db="EMBL/GenBank/DDBJ databases">
        <title>Genomics of the genus Arcobacter.</title>
        <authorList>
            <person name="Perez-Cataluna A."/>
            <person name="Figueras M.J."/>
        </authorList>
    </citation>
    <scope>NUCLEOTIDE SEQUENCE [LARGE SCALE GENOMIC DNA]</scope>
    <source>
        <strain evidence="1 2">CECT 8987</strain>
    </source>
</reference>
<keyword evidence="2" id="KW-1185">Reference proteome</keyword>
<dbReference type="OrthoDB" id="14666at2"/>
<sequence>MNDYRLPDDARPIEVIGATVPFYTFSEDELTYYYFDSSMTAVPEPMVNAMAGLRLIDDVNKRLVMINHQPPLGLLPKIEGHFKFEIEHNSEQKAVVIFTYIPNKSEEADLNQTHCDG</sequence>
<evidence type="ECO:0000313" key="1">
    <source>
        <dbReference type="EMBL" id="RXJ57679.1"/>
    </source>
</evidence>
<proteinExistence type="predicted"/>
<protein>
    <recommendedName>
        <fullName evidence="3">DUF2249 domain-containing protein</fullName>
    </recommendedName>
</protein>
<dbReference type="RefSeq" id="WP_128996252.1">
    <property type="nucleotide sequence ID" value="NZ_PDKN01000004.1"/>
</dbReference>
<comment type="caution">
    <text evidence="1">The sequence shown here is derived from an EMBL/GenBank/DDBJ whole genome shotgun (WGS) entry which is preliminary data.</text>
</comment>
<gene>
    <name evidence="1" type="ORF">CRV04_07670</name>
</gene>
<dbReference type="Proteomes" id="UP000290657">
    <property type="component" value="Unassembled WGS sequence"/>
</dbReference>
<dbReference type="EMBL" id="PDKN01000004">
    <property type="protein sequence ID" value="RXJ57679.1"/>
    <property type="molecule type" value="Genomic_DNA"/>
</dbReference>
<evidence type="ECO:0008006" key="3">
    <source>
        <dbReference type="Google" id="ProtNLM"/>
    </source>
</evidence>
<dbReference type="AlphaFoldDB" id="A0A4Q0XPM6"/>
<organism evidence="1 2">
    <name type="scientific">Candidatus Marinarcus aquaticus</name>
    <dbReference type="NCBI Taxonomy" id="2044504"/>
    <lineage>
        <taxon>Bacteria</taxon>
        <taxon>Pseudomonadati</taxon>
        <taxon>Campylobacterota</taxon>
        <taxon>Epsilonproteobacteria</taxon>
        <taxon>Campylobacterales</taxon>
        <taxon>Arcobacteraceae</taxon>
        <taxon>Candidatus Marinarcus</taxon>
    </lineage>
</organism>
<accession>A0A4Q0XPM6</accession>
<name>A0A4Q0XPM6_9BACT</name>